<organism evidence="6 7">
    <name type="scientific">Peptostreptococcus stomatis DSM 17678</name>
    <dbReference type="NCBI Taxonomy" id="596315"/>
    <lineage>
        <taxon>Bacteria</taxon>
        <taxon>Bacillati</taxon>
        <taxon>Bacillota</taxon>
        <taxon>Clostridia</taxon>
        <taxon>Peptostreptococcales</taxon>
        <taxon>Peptostreptococcaceae</taxon>
        <taxon>Peptostreptococcus</taxon>
    </lineage>
</organism>
<dbReference type="PROSITE" id="PS50045">
    <property type="entry name" value="SIGMA54_INTERACT_4"/>
    <property type="match status" value="1"/>
</dbReference>
<reference evidence="6 7" key="1">
    <citation type="submission" date="2010-08" db="EMBL/GenBank/DDBJ databases">
        <authorList>
            <person name="Harkins D.M."/>
            <person name="Madupu R."/>
            <person name="Durkin A.S."/>
            <person name="Torralba M."/>
            <person name="Methe B."/>
            <person name="Sutton G.G."/>
            <person name="Nelson K.E."/>
        </authorList>
    </citation>
    <scope>NUCLEOTIDE SEQUENCE [LARGE SCALE GENOMIC DNA]</scope>
    <source>
        <strain evidence="6 7">DSM 17678</strain>
    </source>
</reference>
<evidence type="ECO:0000313" key="7">
    <source>
        <dbReference type="Proteomes" id="UP000003244"/>
    </source>
</evidence>
<dbReference type="InterPro" id="IPR027417">
    <property type="entry name" value="P-loop_NTPase"/>
</dbReference>
<dbReference type="InterPro" id="IPR025662">
    <property type="entry name" value="Sigma_54_int_dom_ATP-bd_1"/>
</dbReference>
<dbReference type="PROSITE" id="PS00675">
    <property type="entry name" value="SIGMA54_INTERACT_1"/>
    <property type="match status" value="1"/>
</dbReference>
<dbReference type="OrthoDB" id="9771372at2"/>
<dbReference type="Proteomes" id="UP000003244">
    <property type="component" value="Unassembled WGS sequence"/>
</dbReference>
<dbReference type="InterPro" id="IPR035965">
    <property type="entry name" value="PAS-like_dom_sf"/>
</dbReference>
<dbReference type="GO" id="GO:0006355">
    <property type="term" value="P:regulation of DNA-templated transcription"/>
    <property type="evidence" value="ECO:0007669"/>
    <property type="project" value="InterPro"/>
</dbReference>
<dbReference type="GO" id="GO:0043565">
    <property type="term" value="F:sequence-specific DNA binding"/>
    <property type="evidence" value="ECO:0007669"/>
    <property type="project" value="InterPro"/>
</dbReference>
<dbReference type="GO" id="GO:0005524">
    <property type="term" value="F:ATP binding"/>
    <property type="evidence" value="ECO:0007669"/>
    <property type="project" value="UniProtKB-KW"/>
</dbReference>
<dbReference type="EMBL" id="ADGQ01000046">
    <property type="protein sequence ID" value="EFM64806.1"/>
    <property type="molecule type" value="Genomic_DNA"/>
</dbReference>
<dbReference type="InterPro" id="IPR002078">
    <property type="entry name" value="Sigma_54_int"/>
</dbReference>
<dbReference type="Pfam" id="PF02954">
    <property type="entry name" value="HTH_8"/>
    <property type="match status" value="1"/>
</dbReference>
<dbReference type="SUPFAM" id="SSF55785">
    <property type="entry name" value="PYP-like sensor domain (PAS domain)"/>
    <property type="match status" value="1"/>
</dbReference>
<evidence type="ECO:0000313" key="6">
    <source>
        <dbReference type="EMBL" id="EFM64806.1"/>
    </source>
</evidence>
<feature type="domain" description="Sigma-54 factor interaction" evidence="5">
    <location>
        <begin position="226"/>
        <end position="455"/>
    </location>
</feature>
<proteinExistence type="predicted"/>
<dbReference type="FunFam" id="3.40.50.300:FF:000006">
    <property type="entry name" value="DNA-binding transcriptional regulator NtrC"/>
    <property type="match status" value="1"/>
</dbReference>
<keyword evidence="2" id="KW-0067">ATP-binding</keyword>
<accession>E0E2R9</accession>
<protein>
    <submittedName>
        <fullName evidence="6">Sigma-54 interaction domain protein</fullName>
    </submittedName>
</protein>
<dbReference type="GeneID" id="84800535"/>
<dbReference type="InterPro" id="IPR058031">
    <property type="entry name" value="AAA_lid_NorR"/>
</dbReference>
<evidence type="ECO:0000256" key="2">
    <source>
        <dbReference type="ARBA" id="ARBA00022840"/>
    </source>
</evidence>
<dbReference type="PROSITE" id="PS00676">
    <property type="entry name" value="SIGMA54_INTERACT_2"/>
    <property type="match status" value="1"/>
</dbReference>
<dbReference type="Gene3D" id="3.40.50.300">
    <property type="entry name" value="P-loop containing nucleotide triphosphate hydrolases"/>
    <property type="match status" value="1"/>
</dbReference>
<comment type="caution">
    <text evidence="6">The sequence shown here is derived from an EMBL/GenBank/DDBJ whole genome shotgun (WGS) entry which is preliminary data.</text>
</comment>
<keyword evidence="7" id="KW-1185">Reference proteome</keyword>
<dbReference type="SMART" id="SM00382">
    <property type="entry name" value="AAA"/>
    <property type="match status" value="1"/>
</dbReference>
<dbReference type="InterPro" id="IPR009057">
    <property type="entry name" value="Homeodomain-like_sf"/>
</dbReference>
<evidence type="ECO:0000256" key="4">
    <source>
        <dbReference type="ARBA" id="ARBA00023163"/>
    </source>
</evidence>
<dbReference type="CDD" id="cd00009">
    <property type="entry name" value="AAA"/>
    <property type="match status" value="1"/>
</dbReference>
<dbReference type="AlphaFoldDB" id="E0E2R9"/>
<name>E0E2R9_9FIRM</name>
<dbReference type="SUPFAM" id="SSF52540">
    <property type="entry name" value="P-loop containing nucleoside triphosphate hydrolases"/>
    <property type="match status" value="1"/>
</dbReference>
<evidence type="ECO:0000256" key="1">
    <source>
        <dbReference type="ARBA" id="ARBA00022741"/>
    </source>
</evidence>
<dbReference type="Pfam" id="PF25601">
    <property type="entry name" value="AAA_lid_14"/>
    <property type="match status" value="1"/>
</dbReference>
<gene>
    <name evidence="6" type="ORF">HMPREF0634_0710</name>
</gene>
<dbReference type="SUPFAM" id="SSF46689">
    <property type="entry name" value="Homeodomain-like"/>
    <property type="match status" value="1"/>
</dbReference>
<dbReference type="Gene3D" id="1.10.10.60">
    <property type="entry name" value="Homeodomain-like"/>
    <property type="match status" value="1"/>
</dbReference>
<evidence type="ECO:0000259" key="5">
    <source>
        <dbReference type="PROSITE" id="PS50045"/>
    </source>
</evidence>
<dbReference type="eggNOG" id="COG3829">
    <property type="taxonomic scope" value="Bacteria"/>
</dbReference>
<dbReference type="Gene3D" id="1.10.8.60">
    <property type="match status" value="1"/>
</dbReference>
<keyword evidence="1" id="KW-0547">Nucleotide-binding</keyword>
<dbReference type="InterPro" id="IPR025943">
    <property type="entry name" value="Sigma_54_int_dom_ATP-bd_2"/>
</dbReference>
<dbReference type="InterPro" id="IPR002197">
    <property type="entry name" value="HTH_Fis"/>
</dbReference>
<dbReference type="RefSeq" id="WP_007789294.1">
    <property type="nucleotide sequence ID" value="NZ_ADGQ01000046.1"/>
</dbReference>
<dbReference type="Pfam" id="PF00158">
    <property type="entry name" value="Sigma54_activat"/>
    <property type="match status" value="1"/>
</dbReference>
<keyword evidence="4" id="KW-0804">Transcription</keyword>
<dbReference type="Gene3D" id="3.30.450.20">
    <property type="entry name" value="PAS domain"/>
    <property type="match status" value="1"/>
</dbReference>
<dbReference type="InterPro" id="IPR003593">
    <property type="entry name" value="AAA+_ATPase"/>
</dbReference>
<dbReference type="PANTHER" id="PTHR32071">
    <property type="entry name" value="TRANSCRIPTIONAL REGULATORY PROTEIN"/>
    <property type="match status" value="1"/>
</dbReference>
<evidence type="ECO:0000256" key="3">
    <source>
        <dbReference type="ARBA" id="ARBA00023015"/>
    </source>
</evidence>
<dbReference type="STRING" id="596315.HMPREF0634_0710"/>
<sequence>MEKSLLISITMNMDLPSLVSFEDGTILCQNKQIGSVCDFLGFRNLDNTRQLDIEEFLEKTSGPMSFRIRNTSLIGKKYEVTIDGKGVCYWYIFNNDLTIDAGIKNVIEHIDEIIVVFNEMGILQKMNSICDQLLPFKRKDVLKKSIDELVRDGKVSNPVITEMIQKKKKVYREIVYPNGKVISYTAIPHYDVNGNFKGGVLTGRDVSRLINLAKISSENNENVVEYISSSEEMKQVKAIVERVAPSDASIFIMGESGVGKEIIARSLWSKSKRCNGPFVSINCASIPEELIESELFGYEKGAFTGANKEGKMGLMEAADGGTLFLDEIGEMPLKTQKKFLRAIQENAIMRIGSTKSKNINVRYVCATNKTLDELRDERIFRQDLYYRLNVIPVVIPPLRDRRDDILPITDYYINYFNERYNRKVSLSSEARARMVENDWKGNIRELKNVVERLVILSPQENIYLEQVERILTLESNEDIIDSKKTEDKLSSIIEDSGEKSLIIKDIMNIDDAHRIVEQEILKNAVKKYGNITKAAKAVGINPSTVYRKIKSGYIKL</sequence>
<keyword evidence="3" id="KW-0805">Transcription regulation</keyword>